<feature type="region of interest" description="Disordered" evidence="1">
    <location>
        <begin position="266"/>
        <end position="339"/>
    </location>
</feature>
<sequence>MERRSLFKVKLVVVSLLLILFPIMVHAQAEQTKQGPPPIGQPLIREGTLAVKLVFALGLGTTDDQTEAETILGEAGITPRNGWIADYPVTPDIIGELQKSINDAVDAKKISMGKEEALKRFNDVNAELSLAVKPHTDGKTYEETPPGAENYPEPTVINNYYNNQGPPVVTYYAPPPDYYYLYSWVPYPFWWTGFWFPGFFILNDFHRTVIIDRRVAFVSNHFNDVRRHRVFRIDPVTRFRGRTFAGIGVSRTRGFISTGVPRSDRRIFNGPRARTIPGSRMAAPTSRGSRMAAPPSRGTGMSVPSPRGGRMISPAPRGGGMVSPPSRGGGRSIQRGQRK</sequence>
<reference evidence="3 4" key="1">
    <citation type="submission" date="2007-05" db="EMBL/GenBank/DDBJ databases">
        <title>Complete sequence of Geobacter uraniireducens Rf4.</title>
        <authorList>
            <consortium name="US DOE Joint Genome Institute"/>
            <person name="Copeland A."/>
            <person name="Lucas S."/>
            <person name="Lapidus A."/>
            <person name="Barry K."/>
            <person name="Detter J.C."/>
            <person name="Glavina del Rio T."/>
            <person name="Hammon N."/>
            <person name="Israni S."/>
            <person name="Dalin E."/>
            <person name="Tice H."/>
            <person name="Pitluck S."/>
            <person name="Chertkov O."/>
            <person name="Brettin T."/>
            <person name="Bruce D."/>
            <person name="Han C."/>
            <person name="Schmutz J."/>
            <person name="Larimer F."/>
            <person name="Land M."/>
            <person name="Hauser L."/>
            <person name="Kyrpides N."/>
            <person name="Mikhailova N."/>
            <person name="Shelobolina E."/>
            <person name="Aklujkar M."/>
            <person name="Lovley D."/>
            <person name="Richardson P."/>
        </authorList>
    </citation>
    <scope>NUCLEOTIDE SEQUENCE [LARGE SCALE GENOMIC DNA]</scope>
    <source>
        <strain evidence="3 4">Rf4</strain>
    </source>
</reference>
<dbReference type="AlphaFoldDB" id="A5GFK1"/>
<dbReference type="HOGENOM" id="CLU_813201_0_0_7"/>
<dbReference type="KEGG" id="gur:Gura_2016"/>
<dbReference type="OrthoDB" id="5396976at2"/>
<evidence type="ECO:0008006" key="5">
    <source>
        <dbReference type="Google" id="ProtNLM"/>
    </source>
</evidence>
<name>A5GFK1_GEOUR</name>
<organism evidence="3 4">
    <name type="scientific">Geotalea uraniireducens (strain Rf4)</name>
    <name type="common">Geobacter uraniireducens</name>
    <dbReference type="NCBI Taxonomy" id="351605"/>
    <lineage>
        <taxon>Bacteria</taxon>
        <taxon>Pseudomonadati</taxon>
        <taxon>Thermodesulfobacteriota</taxon>
        <taxon>Desulfuromonadia</taxon>
        <taxon>Geobacterales</taxon>
        <taxon>Geobacteraceae</taxon>
        <taxon>Geotalea</taxon>
    </lineage>
</organism>
<dbReference type="Proteomes" id="UP000006695">
    <property type="component" value="Chromosome"/>
</dbReference>
<gene>
    <name evidence="3" type="ordered locus">Gura_2016</name>
</gene>
<feature type="compositionally biased region" description="Gly residues" evidence="1">
    <location>
        <begin position="317"/>
        <end position="331"/>
    </location>
</feature>
<evidence type="ECO:0000256" key="2">
    <source>
        <dbReference type="SAM" id="SignalP"/>
    </source>
</evidence>
<keyword evidence="2" id="KW-0732">Signal</keyword>
<dbReference type="EMBL" id="CP000698">
    <property type="protein sequence ID" value="ABQ26206.1"/>
    <property type="molecule type" value="Genomic_DNA"/>
</dbReference>
<dbReference type="RefSeq" id="WP_011938909.1">
    <property type="nucleotide sequence ID" value="NC_009483.1"/>
</dbReference>
<protein>
    <recommendedName>
        <fullName evidence="5">DUF3300 domain-containing protein</fullName>
    </recommendedName>
</protein>
<accession>A5GFK1</accession>
<evidence type="ECO:0000313" key="4">
    <source>
        <dbReference type="Proteomes" id="UP000006695"/>
    </source>
</evidence>
<feature type="signal peptide" evidence="2">
    <location>
        <begin position="1"/>
        <end position="27"/>
    </location>
</feature>
<proteinExistence type="predicted"/>
<evidence type="ECO:0000313" key="3">
    <source>
        <dbReference type="EMBL" id="ABQ26206.1"/>
    </source>
</evidence>
<feature type="chain" id="PRO_5002683465" description="DUF3300 domain-containing protein" evidence="2">
    <location>
        <begin position="28"/>
        <end position="339"/>
    </location>
</feature>
<evidence type="ECO:0000256" key="1">
    <source>
        <dbReference type="SAM" id="MobiDB-lite"/>
    </source>
</evidence>
<keyword evidence="4" id="KW-1185">Reference proteome</keyword>